<evidence type="ECO:0000313" key="2">
    <source>
        <dbReference type="Proteomes" id="UP000176914"/>
    </source>
</evidence>
<dbReference type="EMBL" id="MFLL01000015">
    <property type="protein sequence ID" value="OGG69237.1"/>
    <property type="molecule type" value="Genomic_DNA"/>
</dbReference>
<evidence type="ECO:0000313" key="1">
    <source>
        <dbReference type="EMBL" id="OGG69237.1"/>
    </source>
</evidence>
<dbReference type="AlphaFoldDB" id="A0A1F6E6M8"/>
<gene>
    <name evidence="1" type="ORF">A3C20_03010</name>
</gene>
<reference evidence="1 2" key="1">
    <citation type="journal article" date="2016" name="Nat. Commun.">
        <title>Thousands of microbial genomes shed light on interconnected biogeochemical processes in an aquifer system.</title>
        <authorList>
            <person name="Anantharaman K."/>
            <person name="Brown C.T."/>
            <person name="Hug L.A."/>
            <person name="Sharon I."/>
            <person name="Castelle C.J."/>
            <person name="Probst A.J."/>
            <person name="Thomas B.C."/>
            <person name="Singh A."/>
            <person name="Wilkins M.J."/>
            <person name="Karaoz U."/>
            <person name="Brodie E.L."/>
            <person name="Williams K.H."/>
            <person name="Hubbard S.S."/>
            <person name="Banfield J.F."/>
        </authorList>
    </citation>
    <scope>NUCLEOTIDE SEQUENCE [LARGE SCALE GENOMIC DNA]</scope>
</reference>
<accession>A0A1F6E6M8</accession>
<evidence type="ECO:0008006" key="3">
    <source>
        <dbReference type="Google" id="ProtNLM"/>
    </source>
</evidence>
<protein>
    <recommendedName>
        <fullName evidence="3">Resolvase HTH domain-containing protein</fullName>
    </recommendedName>
</protein>
<dbReference type="Proteomes" id="UP000176914">
    <property type="component" value="Unassembled WGS sequence"/>
</dbReference>
<comment type="caution">
    <text evidence="1">The sequence shown here is derived from an EMBL/GenBank/DDBJ whole genome shotgun (WGS) entry which is preliminary data.</text>
</comment>
<proteinExistence type="predicted"/>
<organism evidence="1 2">
    <name type="scientific">Candidatus Kaiserbacteria bacterium RIFCSPHIGHO2_02_FULL_55_25</name>
    <dbReference type="NCBI Taxonomy" id="1798498"/>
    <lineage>
        <taxon>Bacteria</taxon>
        <taxon>Candidatus Kaiseribacteriota</taxon>
    </lineage>
</organism>
<name>A0A1F6E6M8_9BACT</name>
<sequence length="224" mass="26642">MRALVREKELAVSLRKRGYSYRDILKSVPVAKSTLSEWLKDAPLTRVEKTALKRRRDSNITRGRIRAAAALTALRLEREHALLVEARAEYGRFIADQWFRTGIALYWAEGTKRHGGFAFTNSDVDMMHYMVTWMKKFLHLPRVEMKARLYIHKPYAHENLERYWSARLGIPMKNFRKTIYKPTSLLIKKRPEYKGCLKIFADKVSLRLKMLFWQNMLIEEHRER</sequence>